<sequence length="167" mass="19553">MKYSANCLLNRKEKFNLKLCINTELNTTNRNGINYPIIYGIGYEIKNKKAFWCNKFLNKGPDMLARSARHFSDGGNIQIYDPLSHKLTIGPFSYVSDFVKDCLSLPRKSLLRYFSTSPEQEPVHFVDNLLETFKFMYDHQSPLETYFINNKPKIYSKQLDGSWKEED</sequence>
<evidence type="ECO:0000313" key="2">
    <source>
        <dbReference type="Proteomes" id="UP000276133"/>
    </source>
</evidence>
<dbReference type="Proteomes" id="UP000276133">
    <property type="component" value="Unassembled WGS sequence"/>
</dbReference>
<dbReference type="EMBL" id="REGN01001679">
    <property type="protein sequence ID" value="RNA33131.1"/>
    <property type="molecule type" value="Genomic_DNA"/>
</dbReference>
<dbReference type="STRING" id="10195.A0A3M7SBH7"/>
<dbReference type="InterPro" id="IPR026750">
    <property type="entry name" value="NTAN1"/>
</dbReference>
<protein>
    <submittedName>
        <fullName evidence="1">N-terminal asparagine amidohydrolase</fullName>
    </submittedName>
</protein>
<reference evidence="1 2" key="1">
    <citation type="journal article" date="2018" name="Sci. Rep.">
        <title>Genomic signatures of local adaptation to the degree of environmental predictability in rotifers.</title>
        <authorList>
            <person name="Franch-Gras L."/>
            <person name="Hahn C."/>
            <person name="Garcia-Roger E.M."/>
            <person name="Carmona M.J."/>
            <person name="Serra M."/>
            <person name="Gomez A."/>
        </authorList>
    </citation>
    <scope>NUCLEOTIDE SEQUENCE [LARGE SCALE GENOMIC DNA]</scope>
    <source>
        <strain evidence="1">HYR1</strain>
    </source>
</reference>
<accession>A0A3M7SBH7</accession>
<evidence type="ECO:0000313" key="1">
    <source>
        <dbReference type="EMBL" id="RNA33131.1"/>
    </source>
</evidence>
<gene>
    <name evidence="1" type="ORF">BpHYR1_037069</name>
</gene>
<dbReference type="OrthoDB" id="539995at2759"/>
<comment type="caution">
    <text evidence="1">The sequence shown here is derived from an EMBL/GenBank/DDBJ whole genome shotgun (WGS) entry which is preliminary data.</text>
</comment>
<dbReference type="PANTHER" id="PTHR12498">
    <property type="entry name" value="N-TERMINAL ASPARAGINE AMIDOHYDROLASE"/>
    <property type="match status" value="1"/>
</dbReference>
<proteinExistence type="predicted"/>
<dbReference type="GO" id="GO:0008418">
    <property type="term" value="F:protein-N-terminal asparagine amidohydrolase activity"/>
    <property type="evidence" value="ECO:0007669"/>
    <property type="project" value="InterPro"/>
</dbReference>
<dbReference type="PANTHER" id="PTHR12498:SF0">
    <property type="entry name" value="PROTEIN N-TERMINAL ASPARAGINE AMIDOHYDROLASE"/>
    <property type="match status" value="1"/>
</dbReference>
<organism evidence="1 2">
    <name type="scientific">Brachionus plicatilis</name>
    <name type="common">Marine rotifer</name>
    <name type="synonym">Brachionus muelleri</name>
    <dbReference type="NCBI Taxonomy" id="10195"/>
    <lineage>
        <taxon>Eukaryota</taxon>
        <taxon>Metazoa</taxon>
        <taxon>Spiralia</taxon>
        <taxon>Gnathifera</taxon>
        <taxon>Rotifera</taxon>
        <taxon>Eurotatoria</taxon>
        <taxon>Monogononta</taxon>
        <taxon>Pseudotrocha</taxon>
        <taxon>Ploima</taxon>
        <taxon>Brachionidae</taxon>
        <taxon>Brachionus</taxon>
    </lineage>
</organism>
<dbReference type="AlphaFoldDB" id="A0A3M7SBH7"/>
<keyword evidence="1" id="KW-0378">Hydrolase</keyword>
<dbReference type="Pfam" id="PF14736">
    <property type="entry name" value="N_Asn_amidohyd"/>
    <property type="match status" value="1"/>
</dbReference>
<dbReference type="GO" id="GO:0006511">
    <property type="term" value="P:ubiquitin-dependent protein catabolic process"/>
    <property type="evidence" value="ECO:0007669"/>
    <property type="project" value="TreeGrafter"/>
</dbReference>
<keyword evidence="2" id="KW-1185">Reference proteome</keyword>
<name>A0A3M7SBH7_BRAPC</name>
<dbReference type="GO" id="GO:0005634">
    <property type="term" value="C:nucleus"/>
    <property type="evidence" value="ECO:0007669"/>
    <property type="project" value="TreeGrafter"/>
</dbReference>